<dbReference type="GO" id="GO:0051603">
    <property type="term" value="P:proteolysis involved in protein catabolic process"/>
    <property type="evidence" value="ECO:0007669"/>
    <property type="project" value="TreeGrafter"/>
</dbReference>
<dbReference type="GO" id="GO:0016020">
    <property type="term" value="C:membrane"/>
    <property type="evidence" value="ECO:0007669"/>
    <property type="project" value="TreeGrafter"/>
</dbReference>
<keyword evidence="6" id="KW-0482">Metalloprotease</keyword>
<evidence type="ECO:0000256" key="1">
    <source>
        <dbReference type="ARBA" id="ARBA00001947"/>
    </source>
</evidence>
<keyword evidence="2 9" id="KW-0645">Protease</keyword>
<feature type="chain" id="PRO_5012331571" evidence="7">
    <location>
        <begin position="34"/>
        <end position="518"/>
    </location>
</feature>
<dbReference type="AlphaFoldDB" id="A0A245ZEF8"/>
<dbReference type="CDD" id="cd07324">
    <property type="entry name" value="M48C_Oma1-like"/>
    <property type="match status" value="1"/>
</dbReference>
<protein>
    <submittedName>
        <fullName evidence="9">Beta-barrel assembly-enhancing protease</fullName>
        <ecNumber evidence="9">3.4.-.-</ecNumber>
    </submittedName>
</protein>
<gene>
    <name evidence="9" type="primary">bepA_6</name>
    <name evidence="9" type="ORF">SPDO_29510</name>
</gene>
<evidence type="ECO:0000256" key="5">
    <source>
        <dbReference type="ARBA" id="ARBA00022833"/>
    </source>
</evidence>
<dbReference type="Proteomes" id="UP000197290">
    <property type="component" value="Unassembled WGS sequence"/>
</dbReference>
<dbReference type="InterPro" id="IPR051156">
    <property type="entry name" value="Mito/Outer_Membr_Metalloprot"/>
</dbReference>
<evidence type="ECO:0000313" key="9">
    <source>
        <dbReference type="EMBL" id="OWK28118.1"/>
    </source>
</evidence>
<evidence type="ECO:0000313" key="10">
    <source>
        <dbReference type="Proteomes" id="UP000197290"/>
    </source>
</evidence>
<evidence type="ECO:0000256" key="6">
    <source>
        <dbReference type="ARBA" id="ARBA00023049"/>
    </source>
</evidence>
<reference evidence="9 10" key="1">
    <citation type="submission" date="2017-03" db="EMBL/GenBank/DDBJ databases">
        <title>Genome sequence of Sphingomonas dokdonensis DSM 21029.</title>
        <authorList>
            <person name="Poehlein A."/>
            <person name="Wuebbeler J.H."/>
            <person name="Steinbuechel A."/>
            <person name="Daniel R."/>
        </authorList>
    </citation>
    <scope>NUCLEOTIDE SEQUENCE [LARGE SCALE GENOMIC DNA]</scope>
    <source>
        <strain evidence="9 10">DSM 21029</strain>
    </source>
</reference>
<dbReference type="Gene3D" id="3.30.2010.10">
    <property type="entry name" value="Metalloproteases ('zincins'), catalytic domain"/>
    <property type="match status" value="1"/>
</dbReference>
<keyword evidence="5" id="KW-0862">Zinc</keyword>
<evidence type="ECO:0000256" key="4">
    <source>
        <dbReference type="ARBA" id="ARBA00022801"/>
    </source>
</evidence>
<dbReference type="PANTHER" id="PTHR22726">
    <property type="entry name" value="METALLOENDOPEPTIDASE OMA1"/>
    <property type="match status" value="1"/>
</dbReference>
<dbReference type="InterPro" id="IPR001915">
    <property type="entry name" value="Peptidase_M48"/>
</dbReference>
<comment type="cofactor">
    <cofactor evidence="1">
        <name>Zn(2+)</name>
        <dbReference type="ChEBI" id="CHEBI:29105"/>
    </cofactor>
</comment>
<keyword evidence="3" id="KW-0479">Metal-binding</keyword>
<dbReference type="GO" id="GO:0004222">
    <property type="term" value="F:metalloendopeptidase activity"/>
    <property type="evidence" value="ECO:0007669"/>
    <property type="project" value="InterPro"/>
</dbReference>
<dbReference type="PANTHER" id="PTHR22726:SF1">
    <property type="entry name" value="METALLOENDOPEPTIDASE OMA1, MITOCHONDRIAL"/>
    <property type="match status" value="1"/>
</dbReference>
<proteinExistence type="predicted"/>
<accession>A0A245ZEF8</accession>
<dbReference type="PROSITE" id="PS51257">
    <property type="entry name" value="PROKAR_LIPOPROTEIN"/>
    <property type="match status" value="1"/>
</dbReference>
<name>A0A245ZEF8_9SPHN</name>
<dbReference type="Pfam" id="PF01435">
    <property type="entry name" value="Peptidase_M48"/>
    <property type="match status" value="1"/>
</dbReference>
<comment type="caution">
    <text evidence="9">The sequence shown here is derived from an EMBL/GenBank/DDBJ whole genome shotgun (WGS) entry which is preliminary data.</text>
</comment>
<feature type="signal peptide" evidence="7">
    <location>
        <begin position="1"/>
        <end position="33"/>
    </location>
</feature>
<keyword evidence="4 9" id="KW-0378">Hydrolase</keyword>
<evidence type="ECO:0000256" key="7">
    <source>
        <dbReference type="SAM" id="SignalP"/>
    </source>
</evidence>
<dbReference type="RefSeq" id="WP_158212208.1">
    <property type="nucleotide sequence ID" value="NZ_NBBI01000007.1"/>
</dbReference>
<dbReference type="EMBL" id="NBBI01000007">
    <property type="protein sequence ID" value="OWK28118.1"/>
    <property type="molecule type" value="Genomic_DNA"/>
</dbReference>
<dbReference type="OrthoDB" id="9810445at2"/>
<evidence type="ECO:0000256" key="3">
    <source>
        <dbReference type="ARBA" id="ARBA00022723"/>
    </source>
</evidence>
<evidence type="ECO:0000259" key="8">
    <source>
        <dbReference type="Pfam" id="PF01435"/>
    </source>
</evidence>
<keyword evidence="7" id="KW-0732">Signal</keyword>
<dbReference type="EC" id="3.4.-.-" evidence="9"/>
<sequence length="518" mass="54477">MRIRSFAPSPCPSRKARTAVRWLLALPLAAALASCGSGGTPDPDAAIAPEDRAIGAQQHAALLQDFGGEYGGPAESYVQGVGEKIAAAAGLEGQCTFTLVNTPVVNAFAVPGCYIYVTRGLVAVVTSEAELASVLGHELGHIVGRHAQRQETSSIWRQLGVIAVAVTGSERLTQLANQAAQYFGLRYSRSQEYAADDLSVRYLEAAGYDVYAAADMLEALGRQERFMQAGDREDGARSVPEWALSHPLTERRIPRAREEAADTGLAKDALPENEARYFAAVDGLLFGDDPEQGFVIGRRFAHPAMRISFEAPPGFSLSNSPRAVRLTGPDGISGEFGGNPLPPGGLPRYAEALVAHVVGDAPAEIVDTAPMQVNGLPAIVVQVRLAVRDRGGGNKAVPLAIAVYDGLDGQAYHFIIASPPADGSAQGIAQLFASFRRLSPAEAASLRPRVIRTVRIGAGDTVATLAERTVDPRPAALVSLINGLDQRKLTPGAPAKIVTYARSYVDPAGTPPGAALLP</sequence>
<evidence type="ECO:0000256" key="2">
    <source>
        <dbReference type="ARBA" id="ARBA00022670"/>
    </source>
</evidence>
<feature type="domain" description="Peptidase M48" evidence="8">
    <location>
        <begin position="76"/>
        <end position="259"/>
    </location>
</feature>
<dbReference type="GO" id="GO:0046872">
    <property type="term" value="F:metal ion binding"/>
    <property type="evidence" value="ECO:0007669"/>
    <property type="project" value="UniProtKB-KW"/>
</dbReference>
<organism evidence="9 10">
    <name type="scientific">Sphingomonas dokdonensis</name>
    <dbReference type="NCBI Taxonomy" id="344880"/>
    <lineage>
        <taxon>Bacteria</taxon>
        <taxon>Pseudomonadati</taxon>
        <taxon>Pseudomonadota</taxon>
        <taxon>Alphaproteobacteria</taxon>
        <taxon>Sphingomonadales</taxon>
        <taxon>Sphingomonadaceae</taxon>
        <taxon>Sphingomonas</taxon>
    </lineage>
</organism>
<keyword evidence="10" id="KW-1185">Reference proteome</keyword>